<evidence type="ECO:0000313" key="3">
    <source>
        <dbReference type="Proteomes" id="UP000433876"/>
    </source>
</evidence>
<organism evidence="2 3">
    <name type="scientific">Sordaria macrospora</name>
    <dbReference type="NCBI Taxonomy" id="5147"/>
    <lineage>
        <taxon>Eukaryota</taxon>
        <taxon>Fungi</taxon>
        <taxon>Dikarya</taxon>
        <taxon>Ascomycota</taxon>
        <taxon>Pezizomycotina</taxon>
        <taxon>Sordariomycetes</taxon>
        <taxon>Sordariomycetidae</taxon>
        <taxon>Sordariales</taxon>
        <taxon>Sordariaceae</taxon>
        <taxon>Sordaria</taxon>
    </lineage>
</organism>
<dbReference type="OMA" id="GLMYETI"/>
<dbReference type="InterPro" id="IPR018535">
    <property type="entry name" value="DUF1996"/>
</dbReference>
<evidence type="ECO:0000313" key="2">
    <source>
        <dbReference type="EMBL" id="KAA8631388.1"/>
    </source>
</evidence>
<dbReference type="EMBL" id="NMPR01000078">
    <property type="protein sequence ID" value="KAA8631388.1"/>
    <property type="molecule type" value="Genomic_DNA"/>
</dbReference>
<comment type="caution">
    <text evidence="2">The sequence shown here is derived from an EMBL/GenBank/DDBJ whole genome shotgun (WGS) entry which is preliminary data.</text>
</comment>
<dbReference type="VEuPathDB" id="FungiDB:SMAC_08371"/>
<evidence type="ECO:0000259" key="1">
    <source>
        <dbReference type="Pfam" id="PF09362"/>
    </source>
</evidence>
<accession>A0A8S8ZPN9</accession>
<sequence>MKVSVAILAVAGGAEAFWRMECRGTLAVGRIDPLVNFGEPAAHAHSIHGSSGFSEKADFEDLVGADCTSCAVTQDMSAYWTPSLYFQHSNGSFELVPQVGGLLSYYFLFKDAANPDSGIKAFPPGFRMIAGDAARRNYTIAGSNVKDVDPEKSVWASLGQTSQDDLTQRAIGFNCLNYNKAPEGTLYRHYMPDKDYLDANCADGIRAEIMFPSCWNGKDLDSDNHRSHMAYPDLVMNGNCPKGFETKVPGLMYETIWATNAFVGKPGQFVFAHGDVQGFGYHADFMTGWDEDYLQQAVDTCTNDSGRIQDCPIFNIQSEDDQRQCTFKKSNWLVKLFQGTLNEKVTGMIGDSLPGNVKIAYGPEPANGPKAASHTTPIEVPTATYSQGATVTNGDYMPGGIFKAAKVGTSAAGSAVEPIISTTTLVSIAKPSSVVPSSTTEASSVITEAPSVVAEEDGEFTAVRTEYITNGNVVSMVIVKEALEYVTVTTTTVTAVQTVQARHYSQYLHRHKVRHAANHRA</sequence>
<feature type="domain" description="DUF1996" evidence="1">
    <location>
        <begin position="32"/>
        <end position="289"/>
    </location>
</feature>
<name>A0A8S8ZPN9_SORMA</name>
<dbReference type="Pfam" id="PF09362">
    <property type="entry name" value="DUF1996"/>
    <property type="match status" value="1"/>
</dbReference>
<dbReference type="PANTHER" id="PTHR43662">
    <property type="match status" value="1"/>
</dbReference>
<dbReference type="PANTHER" id="PTHR43662:SF7">
    <property type="entry name" value="DUF1996 DOMAIN-CONTAINING PROTEIN"/>
    <property type="match status" value="1"/>
</dbReference>
<gene>
    <name evidence="2" type="ORF">SMACR_08371</name>
</gene>
<dbReference type="Proteomes" id="UP000433876">
    <property type="component" value="Unassembled WGS sequence"/>
</dbReference>
<proteinExistence type="predicted"/>
<protein>
    <recommendedName>
        <fullName evidence="1">DUF1996 domain-containing protein</fullName>
    </recommendedName>
</protein>
<dbReference type="AlphaFoldDB" id="A0A8S8ZPN9"/>
<reference evidence="2 3" key="1">
    <citation type="submission" date="2017-07" db="EMBL/GenBank/DDBJ databases">
        <title>Genome sequence of the Sordaria macrospora wild type strain R19027.</title>
        <authorList>
            <person name="Nowrousian M."/>
            <person name="Teichert I."/>
            <person name="Kueck U."/>
        </authorList>
    </citation>
    <scope>NUCLEOTIDE SEQUENCE [LARGE SCALE GENOMIC DNA]</scope>
    <source>
        <strain evidence="2 3">R19027</strain>
        <tissue evidence="2">Mycelium</tissue>
    </source>
</reference>